<evidence type="ECO:0000256" key="1">
    <source>
        <dbReference type="SAM" id="MobiDB-lite"/>
    </source>
</evidence>
<gene>
    <name evidence="2" type="primary">LOC107759489</name>
</gene>
<dbReference type="AlphaFoldDB" id="A0A1S3WYZ1"/>
<feature type="compositionally biased region" description="Low complexity" evidence="1">
    <location>
        <begin position="195"/>
        <end position="248"/>
    </location>
</feature>
<dbReference type="PaxDb" id="4097-A0A1S3WYZ1"/>
<dbReference type="KEGG" id="nta:107759489"/>
<sequence length="334" mass="37474">MDPTCGPSWARLASLLRSTPRFCVMVHAAKFYAGFGQNEARNPYPTHEGVKIAQVQSWIKVLTVKEKSGCRRSTTKAATVTLTAELRFREGIFLQNQVQTSTKQKNRGPHLLLRGRKSASAEALRIALTAEPLYKMANNDHIGNVLPGEKVDDNAEDELAKAQPQQIQGPKQVNTMESVNLLVNKRRQHGKQILQGNNQNWGNQGQEKWNNNNNNSNKWGNNNQNWGNNSNWGGNNNQRSWNNGNQGNRGPGFQRPPMFQQPNNPPPFPSQGPSLSNNEMGQIESMFERMMKKNVDSDPQLESHNTSILNQEVQLGQISQALNTRPKGNYLVTR</sequence>
<accession>A0A1S3WYZ1</accession>
<evidence type="ECO:0000313" key="2">
    <source>
        <dbReference type="RefSeq" id="XP_016432935.1"/>
    </source>
</evidence>
<organism evidence="2">
    <name type="scientific">Nicotiana tabacum</name>
    <name type="common">Common tobacco</name>
    <dbReference type="NCBI Taxonomy" id="4097"/>
    <lineage>
        <taxon>Eukaryota</taxon>
        <taxon>Viridiplantae</taxon>
        <taxon>Streptophyta</taxon>
        <taxon>Embryophyta</taxon>
        <taxon>Tracheophyta</taxon>
        <taxon>Spermatophyta</taxon>
        <taxon>Magnoliopsida</taxon>
        <taxon>eudicotyledons</taxon>
        <taxon>Gunneridae</taxon>
        <taxon>Pentapetalae</taxon>
        <taxon>asterids</taxon>
        <taxon>lamiids</taxon>
        <taxon>Solanales</taxon>
        <taxon>Solanaceae</taxon>
        <taxon>Nicotianoideae</taxon>
        <taxon>Nicotianeae</taxon>
        <taxon>Nicotiana</taxon>
    </lineage>
</organism>
<dbReference type="RefSeq" id="XP_016432935.1">
    <property type="nucleotide sequence ID" value="XM_016577449.1"/>
</dbReference>
<reference evidence="2" key="1">
    <citation type="submission" date="2025-08" db="UniProtKB">
        <authorList>
            <consortium name="RefSeq"/>
        </authorList>
    </citation>
    <scope>IDENTIFICATION</scope>
</reference>
<dbReference type="OrthoDB" id="1243452at2759"/>
<feature type="region of interest" description="Disordered" evidence="1">
    <location>
        <begin position="195"/>
        <end position="278"/>
    </location>
</feature>
<name>A0A1S3WYZ1_TOBAC</name>
<protein>
    <submittedName>
        <fullName evidence="2">Uncharacterized protein</fullName>
    </submittedName>
</protein>
<proteinExistence type="predicted"/>